<accession>A0A1I1NVD3</accession>
<evidence type="ECO:0000313" key="3">
    <source>
        <dbReference type="Proteomes" id="UP000198862"/>
    </source>
</evidence>
<sequence>MTKSKSIKWFNLNRSLHRDIGYFCIGMTLVFAISGIALNHIHQWNSNYNVTQKKVKVEFLETKIKQSNFEHSLLAELNEQGIIKARFWQDENTLKLFIKNKTLFVLPKQNLIIIEEIKPRFLLRNLNFLHLNEAKKAWTWFSDFYALLLIFLAISSLFMVKGKKSVTGTRGFIILAGFIAPAGFVFYYAS</sequence>
<dbReference type="RefSeq" id="WP_091986011.1">
    <property type="nucleotide sequence ID" value="NZ_FOLO01000026.1"/>
</dbReference>
<feature type="transmembrane region" description="Helical" evidence="1">
    <location>
        <begin position="137"/>
        <end position="160"/>
    </location>
</feature>
<dbReference type="PANTHER" id="PTHR40115:SF1">
    <property type="entry name" value="INNER MEMBRANE PROTEIN WITH PEPSY TM HELIX"/>
    <property type="match status" value="1"/>
</dbReference>
<dbReference type="EMBL" id="FOLO01000026">
    <property type="protein sequence ID" value="SFC97700.1"/>
    <property type="molecule type" value="Genomic_DNA"/>
</dbReference>
<dbReference type="OrthoDB" id="9787788at2"/>
<dbReference type="STRING" id="1123010.SAMN02745724_03087"/>
<feature type="transmembrane region" description="Helical" evidence="1">
    <location>
        <begin position="172"/>
        <end position="189"/>
    </location>
</feature>
<name>A0A1I1NVD3_9GAMM</name>
<evidence type="ECO:0008006" key="4">
    <source>
        <dbReference type="Google" id="ProtNLM"/>
    </source>
</evidence>
<protein>
    <recommendedName>
        <fullName evidence="4">PepSY-associated TM region</fullName>
    </recommendedName>
</protein>
<dbReference type="InterPro" id="IPR032307">
    <property type="entry name" value="PepSY_TM-like_2"/>
</dbReference>
<feature type="transmembrane region" description="Helical" evidence="1">
    <location>
        <begin position="20"/>
        <end position="41"/>
    </location>
</feature>
<dbReference type="PANTHER" id="PTHR40115">
    <property type="entry name" value="INNER MEMBRANE PROTEIN WITH PEPSY TM HELIX"/>
    <property type="match status" value="1"/>
</dbReference>
<gene>
    <name evidence="2" type="ORF">SAMN02745724_03087</name>
</gene>
<keyword evidence="1" id="KW-1133">Transmembrane helix</keyword>
<reference evidence="2 3" key="1">
    <citation type="submission" date="2016-10" db="EMBL/GenBank/DDBJ databases">
        <authorList>
            <person name="de Groot N.N."/>
        </authorList>
    </citation>
    <scope>NUCLEOTIDE SEQUENCE [LARGE SCALE GENOMIC DNA]</scope>
    <source>
        <strain evidence="2 3">DSM 6059</strain>
    </source>
</reference>
<proteinExistence type="predicted"/>
<organism evidence="2 3">
    <name type="scientific">Pseudoalteromonas denitrificans DSM 6059</name>
    <dbReference type="NCBI Taxonomy" id="1123010"/>
    <lineage>
        <taxon>Bacteria</taxon>
        <taxon>Pseudomonadati</taxon>
        <taxon>Pseudomonadota</taxon>
        <taxon>Gammaproteobacteria</taxon>
        <taxon>Alteromonadales</taxon>
        <taxon>Pseudoalteromonadaceae</taxon>
        <taxon>Pseudoalteromonas</taxon>
    </lineage>
</organism>
<keyword evidence="1" id="KW-0812">Transmembrane</keyword>
<evidence type="ECO:0000313" key="2">
    <source>
        <dbReference type="EMBL" id="SFC97700.1"/>
    </source>
</evidence>
<evidence type="ECO:0000256" key="1">
    <source>
        <dbReference type="SAM" id="Phobius"/>
    </source>
</evidence>
<dbReference type="Proteomes" id="UP000198862">
    <property type="component" value="Unassembled WGS sequence"/>
</dbReference>
<dbReference type="Pfam" id="PF16357">
    <property type="entry name" value="PepSY_TM_like_2"/>
    <property type="match status" value="1"/>
</dbReference>
<dbReference type="AlphaFoldDB" id="A0A1I1NVD3"/>
<keyword evidence="3" id="KW-1185">Reference proteome</keyword>
<keyword evidence="1" id="KW-0472">Membrane</keyword>